<dbReference type="CDD" id="cd04301">
    <property type="entry name" value="NAT_SF"/>
    <property type="match status" value="1"/>
</dbReference>
<dbReference type="InterPro" id="IPR016181">
    <property type="entry name" value="Acyl_CoA_acyltransferase"/>
</dbReference>
<evidence type="ECO:0000256" key="1">
    <source>
        <dbReference type="ARBA" id="ARBA00022679"/>
    </source>
</evidence>
<accession>A0A417ZBS6</accession>
<sequence>MSGEGTARRAERRDVDALVALRAEMFTAMGAEGTRAWQPEARRWFAERLDSPDHGFFVVEADGEVVAGAVGAVRDAAPSPAVPHGRDVLISNVCTFADHRGRGFGRQAFDAVLAWARGTGVGRAELMATEAGRVLYERAGFTEVAFPAMRVTLTS</sequence>
<evidence type="ECO:0000313" key="4">
    <source>
        <dbReference type="EMBL" id="RHW48104.1"/>
    </source>
</evidence>
<dbReference type="PANTHER" id="PTHR43877">
    <property type="entry name" value="AMINOALKYLPHOSPHONATE N-ACETYLTRANSFERASE-RELATED-RELATED"/>
    <property type="match status" value="1"/>
</dbReference>
<dbReference type="SUPFAM" id="SSF55729">
    <property type="entry name" value="Acyl-CoA N-acyltransferases (Nat)"/>
    <property type="match status" value="1"/>
</dbReference>
<organism evidence="4 5">
    <name type="scientific">Dermacoccus abyssi</name>
    <dbReference type="NCBI Taxonomy" id="322596"/>
    <lineage>
        <taxon>Bacteria</taxon>
        <taxon>Bacillati</taxon>
        <taxon>Actinomycetota</taxon>
        <taxon>Actinomycetes</taxon>
        <taxon>Micrococcales</taxon>
        <taxon>Dermacoccaceae</taxon>
        <taxon>Dermacoccus</taxon>
    </lineage>
</organism>
<dbReference type="PANTHER" id="PTHR43877:SF2">
    <property type="entry name" value="AMINOALKYLPHOSPHONATE N-ACETYLTRANSFERASE-RELATED"/>
    <property type="match status" value="1"/>
</dbReference>
<keyword evidence="1 4" id="KW-0808">Transferase</keyword>
<dbReference type="PROSITE" id="PS51186">
    <property type="entry name" value="GNAT"/>
    <property type="match status" value="1"/>
</dbReference>
<comment type="caution">
    <text evidence="4">The sequence shown here is derived from an EMBL/GenBank/DDBJ whole genome shotgun (WGS) entry which is preliminary data.</text>
</comment>
<reference evidence="4 5" key="1">
    <citation type="submission" date="2018-08" db="EMBL/GenBank/DDBJ databases">
        <title>Whole genome sequence analysis of Dermacoccus abyssi bacteria isolated from Deep Mariana trench Micromonospora spp reveals genes involved in the environmental adaptation and production of secondary metabolites.</title>
        <authorList>
            <person name="Abdel-Mageed W.M."/>
            <person name="Lehri B."/>
            <person name="Nouioui I."/>
            <person name="Goodfellow I."/>
            <person name="Jaspars M."/>
            <person name="Karlyshev A."/>
        </authorList>
    </citation>
    <scope>NUCLEOTIDE SEQUENCE [LARGE SCALE GENOMIC DNA]</scope>
    <source>
        <strain evidence="4 5">MT1.1</strain>
    </source>
</reference>
<dbReference type="RefSeq" id="WP_118912268.1">
    <property type="nucleotide sequence ID" value="NZ_CBCRVH010000001.1"/>
</dbReference>
<dbReference type="Gene3D" id="3.40.630.30">
    <property type="match status" value="1"/>
</dbReference>
<keyword evidence="2" id="KW-0012">Acyltransferase</keyword>
<evidence type="ECO:0000256" key="2">
    <source>
        <dbReference type="ARBA" id="ARBA00023315"/>
    </source>
</evidence>
<dbReference type="Proteomes" id="UP000285376">
    <property type="component" value="Unassembled WGS sequence"/>
</dbReference>
<dbReference type="InterPro" id="IPR050832">
    <property type="entry name" value="Bact_Acetyltransf"/>
</dbReference>
<evidence type="ECO:0000259" key="3">
    <source>
        <dbReference type="PROSITE" id="PS51186"/>
    </source>
</evidence>
<name>A0A417ZBS6_9MICO</name>
<dbReference type="InterPro" id="IPR000182">
    <property type="entry name" value="GNAT_dom"/>
</dbReference>
<feature type="domain" description="N-acetyltransferase" evidence="3">
    <location>
        <begin position="5"/>
        <end position="155"/>
    </location>
</feature>
<dbReference type="AlphaFoldDB" id="A0A417ZBS6"/>
<dbReference type="GO" id="GO:0016747">
    <property type="term" value="F:acyltransferase activity, transferring groups other than amino-acyl groups"/>
    <property type="evidence" value="ECO:0007669"/>
    <property type="project" value="InterPro"/>
</dbReference>
<dbReference type="EMBL" id="QWLM01000001">
    <property type="protein sequence ID" value="RHW48104.1"/>
    <property type="molecule type" value="Genomic_DNA"/>
</dbReference>
<protein>
    <submittedName>
        <fullName evidence="4">GNAT family N-acetyltransferase</fullName>
    </submittedName>
</protein>
<evidence type="ECO:0000313" key="5">
    <source>
        <dbReference type="Proteomes" id="UP000285376"/>
    </source>
</evidence>
<proteinExistence type="predicted"/>
<gene>
    <name evidence="4" type="ORF">D1832_01335</name>
</gene>
<dbReference type="Pfam" id="PF00583">
    <property type="entry name" value="Acetyltransf_1"/>
    <property type="match status" value="1"/>
</dbReference>